<dbReference type="PANTHER" id="PTHR43289">
    <property type="entry name" value="MITOGEN-ACTIVATED PROTEIN KINASE KINASE KINASE 20-RELATED"/>
    <property type="match status" value="1"/>
</dbReference>
<keyword evidence="12" id="KW-0812">Transmembrane</keyword>
<gene>
    <name evidence="15" type="primary">pknB</name>
    <name evidence="15" type="ORF">JTE88_00420</name>
</gene>
<dbReference type="EC" id="2.7.11.1" evidence="1"/>
<evidence type="ECO:0000256" key="10">
    <source>
        <dbReference type="PROSITE-ProRule" id="PRU10141"/>
    </source>
</evidence>
<dbReference type="InterPro" id="IPR005543">
    <property type="entry name" value="PASTA_dom"/>
</dbReference>
<dbReference type="GO" id="GO:0016301">
    <property type="term" value="F:kinase activity"/>
    <property type="evidence" value="ECO:0007669"/>
    <property type="project" value="UniProtKB-KW"/>
</dbReference>
<evidence type="ECO:0000256" key="8">
    <source>
        <dbReference type="ARBA" id="ARBA00047899"/>
    </source>
</evidence>
<dbReference type="SMART" id="SM00740">
    <property type="entry name" value="PASTA"/>
    <property type="match status" value="3"/>
</dbReference>
<dbReference type="Gene3D" id="1.10.510.10">
    <property type="entry name" value="Transferase(Phosphotransferase) domain 1"/>
    <property type="match status" value="1"/>
</dbReference>
<dbReference type="SMART" id="SM00220">
    <property type="entry name" value="S_TKc"/>
    <property type="match status" value="1"/>
</dbReference>
<dbReference type="PROSITE" id="PS50011">
    <property type="entry name" value="PROTEIN_KINASE_DOM"/>
    <property type="match status" value="1"/>
</dbReference>
<comment type="catalytic activity">
    <reaction evidence="9">
        <text>L-seryl-[protein] + ATP = O-phospho-L-seryl-[protein] + ADP + H(+)</text>
        <dbReference type="Rhea" id="RHEA:17989"/>
        <dbReference type="Rhea" id="RHEA-COMP:9863"/>
        <dbReference type="Rhea" id="RHEA-COMP:11604"/>
        <dbReference type="ChEBI" id="CHEBI:15378"/>
        <dbReference type="ChEBI" id="CHEBI:29999"/>
        <dbReference type="ChEBI" id="CHEBI:30616"/>
        <dbReference type="ChEBI" id="CHEBI:83421"/>
        <dbReference type="ChEBI" id="CHEBI:456216"/>
        <dbReference type="EC" id="2.7.11.1"/>
    </reaction>
</comment>
<dbReference type="Gene3D" id="3.30.200.20">
    <property type="entry name" value="Phosphorylase Kinase, domain 1"/>
    <property type="match status" value="1"/>
</dbReference>
<evidence type="ECO:0000256" key="4">
    <source>
        <dbReference type="ARBA" id="ARBA00022737"/>
    </source>
</evidence>
<dbReference type="PROSITE" id="PS00107">
    <property type="entry name" value="PROTEIN_KINASE_ATP"/>
    <property type="match status" value="1"/>
</dbReference>
<protein>
    <recommendedName>
        <fullName evidence="1">non-specific serine/threonine protein kinase</fullName>
        <ecNumber evidence="1">2.7.11.1</ecNumber>
    </recommendedName>
</protein>
<dbReference type="RefSeq" id="WP_204424610.1">
    <property type="nucleotide sequence ID" value="NZ_CP070228.1"/>
</dbReference>
<evidence type="ECO:0000256" key="12">
    <source>
        <dbReference type="SAM" id="Phobius"/>
    </source>
</evidence>
<proteinExistence type="predicted"/>
<dbReference type="Proteomes" id="UP000602653">
    <property type="component" value="Chromosome"/>
</dbReference>
<keyword evidence="12" id="KW-1133">Transmembrane helix</keyword>
<feature type="transmembrane region" description="Helical" evidence="12">
    <location>
        <begin position="339"/>
        <end position="360"/>
    </location>
</feature>
<comment type="catalytic activity">
    <reaction evidence="8">
        <text>L-threonyl-[protein] + ATP = O-phospho-L-threonyl-[protein] + ADP + H(+)</text>
        <dbReference type="Rhea" id="RHEA:46608"/>
        <dbReference type="Rhea" id="RHEA-COMP:11060"/>
        <dbReference type="Rhea" id="RHEA-COMP:11605"/>
        <dbReference type="ChEBI" id="CHEBI:15378"/>
        <dbReference type="ChEBI" id="CHEBI:30013"/>
        <dbReference type="ChEBI" id="CHEBI:30616"/>
        <dbReference type="ChEBI" id="CHEBI:61977"/>
        <dbReference type="ChEBI" id="CHEBI:456216"/>
        <dbReference type="EC" id="2.7.11.1"/>
    </reaction>
</comment>
<dbReference type="InterPro" id="IPR000719">
    <property type="entry name" value="Prot_kinase_dom"/>
</dbReference>
<evidence type="ECO:0000256" key="6">
    <source>
        <dbReference type="ARBA" id="ARBA00022777"/>
    </source>
</evidence>
<feature type="region of interest" description="Disordered" evidence="11">
    <location>
        <begin position="581"/>
        <end position="634"/>
    </location>
</feature>
<dbReference type="Pfam" id="PF03793">
    <property type="entry name" value="PASTA"/>
    <property type="match status" value="2"/>
</dbReference>
<keyword evidence="2" id="KW-0723">Serine/threonine-protein kinase</keyword>
<dbReference type="PROSITE" id="PS00108">
    <property type="entry name" value="PROTEIN_KINASE_ST"/>
    <property type="match status" value="1"/>
</dbReference>
<feature type="compositionally biased region" description="Low complexity" evidence="11">
    <location>
        <begin position="609"/>
        <end position="622"/>
    </location>
</feature>
<keyword evidence="4" id="KW-0677">Repeat</keyword>
<dbReference type="EMBL" id="CP070228">
    <property type="protein sequence ID" value="QRV02262.1"/>
    <property type="molecule type" value="Genomic_DNA"/>
</dbReference>
<dbReference type="CDD" id="cd06577">
    <property type="entry name" value="PASTA_pknB"/>
    <property type="match status" value="3"/>
</dbReference>
<evidence type="ECO:0000256" key="9">
    <source>
        <dbReference type="ARBA" id="ARBA00048679"/>
    </source>
</evidence>
<dbReference type="PROSITE" id="PS51178">
    <property type="entry name" value="PASTA"/>
    <property type="match status" value="2"/>
</dbReference>
<feature type="binding site" evidence="10">
    <location>
        <position position="41"/>
    </location>
    <ligand>
        <name>ATP</name>
        <dbReference type="ChEBI" id="CHEBI:30616"/>
    </ligand>
</feature>
<keyword evidence="6 15" id="KW-0418">Kinase</keyword>
<evidence type="ECO:0000259" key="13">
    <source>
        <dbReference type="PROSITE" id="PS50011"/>
    </source>
</evidence>
<evidence type="ECO:0000313" key="16">
    <source>
        <dbReference type="Proteomes" id="UP000602653"/>
    </source>
</evidence>
<feature type="domain" description="PASTA" evidence="14">
    <location>
        <begin position="438"/>
        <end position="507"/>
    </location>
</feature>
<evidence type="ECO:0000256" key="2">
    <source>
        <dbReference type="ARBA" id="ARBA00022527"/>
    </source>
</evidence>
<evidence type="ECO:0000256" key="3">
    <source>
        <dbReference type="ARBA" id="ARBA00022679"/>
    </source>
</evidence>
<dbReference type="CDD" id="cd14014">
    <property type="entry name" value="STKc_PknB_like"/>
    <property type="match status" value="1"/>
</dbReference>
<dbReference type="InterPro" id="IPR017441">
    <property type="entry name" value="Protein_kinase_ATP_BS"/>
</dbReference>
<name>A0ABX7IHH1_9ACTO</name>
<dbReference type="PANTHER" id="PTHR43289:SF6">
    <property type="entry name" value="SERINE_THREONINE-PROTEIN KINASE NEKL-3"/>
    <property type="match status" value="1"/>
</dbReference>
<organism evidence="15 16">
    <name type="scientific">Arcanobacterium phocisimile</name>
    <dbReference type="NCBI Taxonomy" id="1302235"/>
    <lineage>
        <taxon>Bacteria</taxon>
        <taxon>Bacillati</taxon>
        <taxon>Actinomycetota</taxon>
        <taxon>Actinomycetes</taxon>
        <taxon>Actinomycetales</taxon>
        <taxon>Actinomycetaceae</taxon>
        <taxon>Arcanobacterium</taxon>
    </lineage>
</organism>
<dbReference type="InterPro" id="IPR011009">
    <property type="entry name" value="Kinase-like_dom_sf"/>
</dbReference>
<accession>A0ABX7IHH1</accession>
<evidence type="ECO:0000256" key="7">
    <source>
        <dbReference type="ARBA" id="ARBA00022840"/>
    </source>
</evidence>
<keyword evidence="5 10" id="KW-0547">Nucleotide-binding</keyword>
<dbReference type="SUPFAM" id="SSF56112">
    <property type="entry name" value="Protein kinase-like (PK-like)"/>
    <property type="match status" value="1"/>
</dbReference>
<feature type="domain" description="Protein kinase" evidence="13">
    <location>
        <begin position="12"/>
        <end position="281"/>
    </location>
</feature>
<keyword evidence="7 10" id="KW-0067">ATP-binding</keyword>
<feature type="domain" description="PASTA" evidence="14">
    <location>
        <begin position="370"/>
        <end position="437"/>
    </location>
</feature>
<sequence length="634" mass="67392">MINIPRMLGGRYEVGELIGRGGMAQVHLGYDTRLSRTVAIKVLRSDLITDQTFVARFRREAQSAAGLNHPSIVAVYDTGEERVEGDAGQEISLPYIVMEYVKGRTVSELLKNGDALPINEAVQIAIGILSALEYSHREGIVHRDIKPGNIMLTHDGKVKVMDFGIARALTDSSATMTQTNSVVGTAQYLSPEQARGEVVDSRSDLYSAGCLLYELLTGRPPFRGDSAVAVAYQHVSEPPAPPMSVAPDIPEAIDRVVMKSLAKKREDRYQRAIDMRADLLLALRGGRVNAPASDTWSTQILTAQNSAAPTQVAAPVTQTTLTQTGTTPAVAPPKKNNTVFIVLSILLLTLAGAGLIWALWSSNSSGEVTEPATISVPDLEGTNQVSARQRLEEAGLTFALGDPQEDKTIPEGQFVSSDPAFGTKVKKGSSVTVSFSSGPGKVSVPDLTGGKFTQDTAKAELEKLGLKVGRVDIKDVPGNAKDAVTDTSPAAGQLVERGSSVNIVVASGNIVIDSAAINTHVINQPEDVAKAYLRDTLKISSFTVEKVENPDITAGLVFNMEPLPGTVPYDTTVTLWIAKEPAREPDNPAPTPPGAPKDDSANNGDGNQNPGSNVGENPNSNNPNPPDQNSARRN</sequence>
<evidence type="ECO:0000256" key="11">
    <source>
        <dbReference type="SAM" id="MobiDB-lite"/>
    </source>
</evidence>
<dbReference type="Gene3D" id="3.30.10.20">
    <property type="match status" value="3"/>
</dbReference>
<evidence type="ECO:0000313" key="15">
    <source>
        <dbReference type="EMBL" id="QRV02262.1"/>
    </source>
</evidence>
<keyword evidence="16" id="KW-1185">Reference proteome</keyword>
<evidence type="ECO:0000259" key="14">
    <source>
        <dbReference type="PROSITE" id="PS51178"/>
    </source>
</evidence>
<reference evidence="15 16" key="1">
    <citation type="submission" date="2021-02" db="EMBL/GenBank/DDBJ databases">
        <title>Complete Genome Sequence of Arcanobacterium phocisimile strain DSM 26142T from a harbour seal.</title>
        <authorList>
            <person name="Borowiak M."/>
            <person name="Alssahen M."/>
            <person name="Malorny B."/>
            <person name="Laemmler C."/>
            <person name="Siebert U."/>
            <person name="Ploetz M."/>
            <person name="Abdulmawjood A."/>
        </authorList>
    </citation>
    <scope>NUCLEOTIDE SEQUENCE [LARGE SCALE GENOMIC DNA]</scope>
    <source>
        <strain evidence="15 16">DSM 26142</strain>
    </source>
</reference>
<keyword evidence="12" id="KW-0472">Membrane</keyword>
<dbReference type="NCBIfam" id="NF033483">
    <property type="entry name" value="PknB_PASTA_kin"/>
    <property type="match status" value="1"/>
</dbReference>
<dbReference type="InterPro" id="IPR008271">
    <property type="entry name" value="Ser/Thr_kinase_AS"/>
</dbReference>
<dbReference type="Pfam" id="PF00069">
    <property type="entry name" value="Pkinase"/>
    <property type="match status" value="1"/>
</dbReference>
<evidence type="ECO:0000256" key="1">
    <source>
        <dbReference type="ARBA" id="ARBA00012513"/>
    </source>
</evidence>
<keyword evidence="3" id="KW-0808">Transferase</keyword>
<evidence type="ECO:0000256" key="5">
    <source>
        <dbReference type="ARBA" id="ARBA00022741"/>
    </source>
</evidence>